<dbReference type="PATRIC" id="fig|1304284.3.peg.2098"/>
<dbReference type="eggNOG" id="COG2003">
    <property type="taxonomic scope" value="Bacteria"/>
</dbReference>
<dbReference type="InterPro" id="IPR046778">
    <property type="entry name" value="UPF0758_N"/>
</dbReference>
<evidence type="ECO:0000313" key="9">
    <source>
        <dbReference type="EMBL" id="EOC99828.1"/>
    </source>
</evidence>
<keyword evidence="6" id="KW-0482">Metalloprotease</keyword>
<dbReference type="STRING" id="1304284.L21TH_2133"/>
<accession>R1CT01</accession>
<keyword evidence="3" id="KW-0479">Metal-binding</keyword>
<gene>
    <name evidence="9" type="ORF">L21TH_2133</name>
</gene>
<dbReference type="InterPro" id="IPR001405">
    <property type="entry name" value="UPF0758"/>
</dbReference>
<feature type="domain" description="MPN" evidence="8">
    <location>
        <begin position="109"/>
        <end position="231"/>
    </location>
</feature>
<dbReference type="GO" id="GO:0008237">
    <property type="term" value="F:metallopeptidase activity"/>
    <property type="evidence" value="ECO:0007669"/>
    <property type="project" value="UniProtKB-KW"/>
</dbReference>
<dbReference type="AlphaFoldDB" id="R1CT01"/>
<dbReference type="OrthoDB" id="9804482at2"/>
<dbReference type="Gene3D" id="3.40.140.10">
    <property type="entry name" value="Cytidine Deaminase, domain 2"/>
    <property type="match status" value="1"/>
</dbReference>
<evidence type="ECO:0000256" key="1">
    <source>
        <dbReference type="ARBA" id="ARBA00010243"/>
    </source>
</evidence>
<dbReference type="NCBIfam" id="NF000642">
    <property type="entry name" value="PRK00024.1"/>
    <property type="match status" value="1"/>
</dbReference>
<evidence type="ECO:0000256" key="7">
    <source>
        <dbReference type="RuleBase" id="RU003797"/>
    </source>
</evidence>
<dbReference type="PANTHER" id="PTHR30471">
    <property type="entry name" value="DNA REPAIR PROTEIN RADC"/>
    <property type="match status" value="1"/>
</dbReference>
<keyword evidence="2" id="KW-0645">Protease</keyword>
<keyword evidence="5" id="KW-0862">Zinc</keyword>
<dbReference type="Pfam" id="PF20582">
    <property type="entry name" value="UPF0758_N"/>
    <property type="match status" value="1"/>
</dbReference>
<comment type="caution">
    <text evidence="9">The sequence shown here is derived from an EMBL/GenBank/DDBJ whole genome shotgun (WGS) entry which is preliminary data.</text>
</comment>
<evidence type="ECO:0000256" key="3">
    <source>
        <dbReference type="ARBA" id="ARBA00022723"/>
    </source>
</evidence>
<dbReference type="PROSITE" id="PS01302">
    <property type="entry name" value="UPF0758"/>
    <property type="match status" value="1"/>
</dbReference>
<evidence type="ECO:0000313" key="10">
    <source>
        <dbReference type="Proteomes" id="UP000013378"/>
    </source>
</evidence>
<dbReference type="CDD" id="cd08071">
    <property type="entry name" value="MPN_DUF2466"/>
    <property type="match status" value="1"/>
</dbReference>
<evidence type="ECO:0000256" key="2">
    <source>
        <dbReference type="ARBA" id="ARBA00022670"/>
    </source>
</evidence>
<evidence type="ECO:0000256" key="6">
    <source>
        <dbReference type="ARBA" id="ARBA00023049"/>
    </source>
</evidence>
<dbReference type="PROSITE" id="PS50249">
    <property type="entry name" value="MPN"/>
    <property type="match status" value="1"/>
</dbReference>
<comment type="similarity">
    <text evidence="1 7">Belongs to the UPF0758 family.</text>
</comment>
<evidence type="ECO:0000256" key="4">
    <source>
        <dbReference type="ARBA" id="ARBA00022801"/>
    </source>
</evidence>
<keyword evidence="4" id="KW-0378">Hydrolase</keyword>
<dbReference type="InterPro" id="IPR020891">
    <property type="entry name" value="UPF0758_CS"/>
</dbReference>
<name>R1CT01_9FIRM</name>
<protein>
    <submittedName>
        <fullName evidence="9">DNA repair protein RadC</fullName>
    </submittedName>
</protein>
<dbReference type="EMBL" id="ARZA01000236">
    <property type="protein sequence ID" value="EOC99828.1"/>
    <property type="molecule type" value="Genomic_DNA"/>
</dbReference>
<keyword evidence="10" id="KW-1185">Reference proteome</keyword>
<reference evidence="9 10" key="1">
    <citation type="journal article" date="2015" name="Geomicrobiol. J.">
        <title>Caldisalinibacter kiritimatiensis gen. nov., sp. nov., a moderately thermohalophilic thiosulfate-reducing bacterium from a hypersaline microbial mat.</title>
        <authorList>
            <person name="Ben Hania W."/>
            <person name="Joseph M."/>
            <person name="Fiebig A."/>
            <person name="Bunk B."/>
            <person name="Klenk H.-P."/>
            <person name="Fardeau M.-L."/>
            <person name="Spring S."/>
        </authorList>
    </citation>
    <scope>NUCLEOTIDE SEQUENCE [LARGE SCALE GENOMIC DNA]</scope>
    <source>
        <strain evidence="9 10">L21-TH-D2</strain>
    </source>
</reference>
<dbReference type="GO" id="GO:0006508">
    <property type="term" value="P:proteolysis"/>
    <property type="evidence" value="ECO:0007669"/>
    <property type="project" value="UniProtKB-KW"/>
</dbReference>
<dbReference type="RefSeq" id="WP_006315697.1">
    <property type="nucleotide sequence ID" value="NZ_ARZA01000236.1"/>
</dbReference>
<evidence type="ECO:0000256" key="5">
    <source>
        <dbReference type="ARBA" id="ARBA00022833"/>
    </source>
</evidence>
<dbReference type="InterPro" id="IPR037518">
    <property type="entry name" value="MPN"/>
</dbReference>
<dbReference type="Pfam" id="PF04002">
    <property type="entry name" value="RadC"/>
    <property type="match status" value="1"/>
</dbReference>
<dbReference type="NCBIfam" id="TIGR00608">
    <property type="entry name" value="radc"/>
    <property type="match status" value="1"/>
</dbReference>
<sequence>MGDYTSYTIKDLPEDERPREKLYKYGSKVLSNSELLAIIIRTGNKEDTAIGISQRMLALNNKGLQFLAEAEIGDLTRIKGVGKCKAAQILAAIELGRRISKTVAKEKVKVNSPLHVANLVMEDMRYLKKEYFKIILLDTKNQVITINEISVGSLNASIVHPREVFKEAILKSSASIILVHNHPSGDPTPSREDINITNRIIEAGKIIGIDVLDHIVIGDGIYFSFKEENLI</sequence>
<dbReference type="GO" id="GO:0046872">
    <property type="term" value="F:metal ion binding"/>
    <property type="evidence" value="ECO:0007669"/>
    <property type="project" value="UniProtKB-KW"/>
</dbReference>
<evidence type="ECO:0000259" key="8">
    <source>
        <dbReference type="PROSITE" id="PS50249"/>
    </source>
</evidence>
<dbReference type="InterPro" id="IPR025657">
    <property type="entry name" value="RadC_JAB"/>
</dbReference>
<dbReference type="Proteomes" id="UP000013378">
    <property type="component" value="Unassembled WGS sequence"/>
</dbReference>
<dbReference type="PANTHER" id="PTHR30471:SF3">
    <property type="entry name" value="UPF0758 PROTEIN YEES-RELATED"/>
    <property type="match status" value="1"/>
</dbReference>
<proteinExistence type="inferred from homology"/>
<organism evidence="9 10">
    <name type="scientific">Caldisalinibacter kiritimatiensis</name>
    <dbReference type="NCBI Taxonomy" id="1304284"/>
    <lineage>
        <taxon>Bacteria</taxon>
        <taxon>Bacillati</taxon>
        <taxon>Bacillota</taxon>
        <taxon>Tissierellia</taxon>
        <taxon>Tissierellales</taxon>
        <taxon>Thermohalobacteraceae</taxon>
        <taxon>Caldisalinibacter</taxon>
    </lineage>
</organism>